<evidence type="ECO:0000313" key="2">
    <source>
        <dbReference type="Proteomes" id="UP000789920"/>
    </source>
</evidence>
<name>A0ACA9N4I5_9GLOM</name>
<reference evidence="1" key="1">
    <citation type="submission" date="2021-06" db="EMBL/GenBank/DDBJ databases">
        <authorList>
            <person name="Kallberg Y."/>
            <person name="Tangrot J."/>
            <person name="Rosling A."/>
        </authorList>
    </citation>
    <scope>NUCLEOTIDE SEQUENCE</scope>
    <source>
        <strain evidence="1">MA461A</strain>
    </source>
</reference>
<dbReference type="EMBL" id="CAJVQC010010503">
    <property type="protein sequence ID" value="CAG8617406.1"/>
    <property type="molecule type" value="Genomic_DNA"/>
</dbReference>
<keyword evidence="2" id="KW-1185">Reference proteome</keyword>
<proteinExistence type="predicted"/>
<gene>
    <name evidence="1" type="ORF">RPERSI_LOCUS6567</name>
</gene>
<comment type="caution">
    <text evidence="1">The sequence shown here is derived from an EMBL/GenBank/DDBJ whole genome shotgun (WGS) entry which is preliminary data.</text>
</comment>
<dbReference type="Proteomes" id="UP000789920">
    <property type="component" value="Unassembled WGS sequence"/>
</dbReference>
<accession>A0ACA9N4I5</accession>
<organism evidence="1 2">
    <name type="scientific">Racocetra persica</name>
    <dbReference type="NCBI Taxonomy" id="160502"/>
    <lineage>
        <taxon>Eukaryota</taxon>
        <taxon>Fungi</taxon>
        <taxon>Fungi incertae sedis</taxon>
        <taxon>Mucoromycota</taxon>
        <taxon>Glomeromycotina</taxon>
        <taxon>Glomeromycetes</taxon>
        <taxon>Diversisporales</taxon>
        <taxon>Gigasporaceae</taxon>
        <taxon>Racocetra</taxon>
    </lineage>
</organism>
<sequence length="437" mass="50454">MSGYKRNQEIFQTSNSNDNVNNLIATISSGAQQTKRQRTENNDKDSICWKYFEPFKVPKENGTVTKCKIPGCTTSYIWCGSTSNHVRHLKNKHGIMKFSTPLTPTTSTINFNNTELEINLPLIKFIVSSGAPLRVVDTLKSAGFVNPNIELSTSDIIEEQINKAYNRLFLQLKLKAQQEKYTMLSICEIKPDTRVNECDDYSGDYSDDYNDDNVEFFDSNLWEEEYQHLTQNLIQMHDIKNNYFSNLENLIEYSLNKWARENVNIQEISEIIKVIIIATGNLCGVVKFLKEHITCSYREIPTKEYINLLDRIAINADNILREIQFNDDLEHKVLKSFLTSIPLCFEDRFLFDKCLASFLDPRSKPDEVSPVILKDALKKCQAYYLNNIFSDNLDKSMQAANEELKCYNSDVNPYEWWQGSKQMLPGLATLARDICLY</sequence>
<evidence type="ECO:0000313" key="1">
    <source>
        <dbReference type="EMBL" id="CAG8617406.1"/>
    </source>
</evidence>
<protein>
    <submittedName>
        <fullName evidence="1">25658_t:CDS:1</fullName>
    </submittedName>
</protein>